<evidence type="ECO:0000256" key="1">
    <source>
        <dbReference type="ARBA" id="ARBA00001974"/>
    </source>
</evidence>
<protein>
    <recommendedName>
        <fullName evidence="9">D-lactate dehydrogenase (cytochrome)</fullName>
        <ecNumber evidence="9">1.1.2.4</ecNumber>
    </recommendedName>
</protein>
<evidence type="ECO:0000256" key="2">
    <source>
        <dbReference type="ARBA" id="ARBA00004173"/>
    </source>
</evidence>
<dbReference type="PANTHER" id="PTHR11748">
    <property type="entry name" value="D-LACTATE DEHYDROGENASE"/>
    <property type="match status" value="1"/>
</dbReference>
<dbReference type="EMBL" id="DS022312">
    <property type="protein sequence ID" value="OAJ44256.1"/>
    <property type="molecule type" value="Genomic_DNA"/>
</dbReference>
<dbReference type="VEuPathDB" id="FungiDB:BDEG_27517"/>
<proteinExistence type="inferred from homology"/>
<dbReference type="SUPFAM" id="SSF55103">
    <property type="entry name" value="FAD-linked oxidases, C-terminal domain"/>
    <property type="match status" value="1"/>
</dbReference>
<keyword evidence="5" id="KW-0274">FAD</keyword>
<dbReference type="Proteomes" id="UP000077115">
    <property type="component" value="Unassembled WGS sequence"/>
</dbReference>
<evidence type="ECO:0000313" key="12">
    <source>
        <dbReference type="EMBL" id="OAJ44256.1"/>
    </source>
</evidence>
<dbReference type="InterPro" id="IPR016171">
    <property type="entry name" value="Vanillyl_alc_oxidase_C-sub2"/>
</dbReference>
<dbReference type="GO" id="GO:0004458">
    <property type="term" value="F:D-lactate dehydrogenase (cytochrome) activity"/>
    <property type="evidence" value="ECO:0007669"/>
    <property type="project" value="UniProtKB-EC"/>
</dbReference>
<dbReference type="PROSITE" id="PS51387">
    <property type="entry name" value="FAD_PCMH"/>
    <property type="match status" value="1"/>
</dbReference>
<dbReference type="eggNOG" id="KOG1231">
    <property type="taxonomic scope" value="Eukaryota"/>
</dbReference>
<dbReference type="Gene3D" id="3.30.465.10">
    <property type="match status" value="1"/>
</dbReference>
<evidence type="ECO:0000256" key="5">
    <source>
        <dbReference type="ARBA" id="ARBA00022827"/>
    </source>
</evidence>
<dbReference type="STRING" id="403673.A0A177WWE0"/>
<dbReference type="GO" id="GO:0008720">
    <property type="term" value="F:D-lactate dehydrogenase (NAD+) activity"/>
    <property type="evidence" value="ECO:0007669"/>
    <property type="project" value="TreeGrafter"/>
</dbReference>
<gene>
    <name evidence="12" type="ORF">BDEG_27517</name>
</gene>
<dbReference type="InterPro" id="IPR036318">
    <property type="entry name" value="FAD-bd_PCMH-like_sf"/>
</dbReference>
<dbReference type="FunFam" id="1.10.45.10:FF:000001">
    <property type="entry name" value="D-lactate dehydrogenase mitochondrial"/>
    <property type="match status" value="1"/>
</dbReference>
<comment type="catalytic activity">
    <reaction evidence="10">
        <text>(R)-lactate + 2 Fe(III)-[cytochrome c] = 2 Fe(II)-[cytochrome c] + pyruvate + 2 H(+)</text>
        <dbReference type="Rhea" id="RHEA:13521"/>
        <dbReference type="Rhea" id="RHEA-COMP:10350"/>
        <dbReference type="Rhea" id="RHEA-COMP:14399"/>
        <dbReference type="ChEBI" id="CHEBI:15361"/>
        <dbReference type="ChEBI" id="CHEBI:15378"/>
        <dbReference type="ChEBI" id="CHEBI:16004"/>
        <dbReference type="ChEBI" id="CHEBI:29033"/>
        <dbReference type="ChEBI" id="CHEBI:29034"/>
        <dbReference type="EC" id="1.1.2.4"/>
    </reaction>
</comment>
<reference evidence="12 13" key="2">
    <citation type="submission" date="2016-05" db="EMBL/GenBank/DDBJ databases">
        <title>Lineage-specific infection strategies underlie the spectrum of fungal disease in amphibians.</title>
        <authorList>
            <person name="Cuomo C.A."/>
            <person name="Farrer R.A."/>
            <person name="James T."/>
            <person name="Longcore J."/>
            <person name="Birren B."/>
        </authorList>
    </citation>
    <scope>NUCLEOTIDE SEQUENCE [LARGE SCALE GENOMIC DNA]</scope>
    <source>
        <strain evidence="12 13">JEL423</strain>
    </source>
</reference>
<dbReference type="InterPro" id="IPR016169">
    <property type="entry name" value="FAD-bd_PCMH_sub2"/>
</dbReference>
<dbReference type="Pfam" id="PF01565">
    <property type="entry name" value="FAD_binding_4"/>
    <property type="match status" value="1"/>
</dbReference>
<dbReference type="FunFam" id="3.30.70.2740:FF:000001">
    <property type="entry name" value="D-lactate dehydrogenase mitochondrial"/>
    <property type="match status" value="1"/>
</dbReference>
<dbReference type="PANTHER" id="PTHR11748:SF111">
    <property type="entry name" value="D-LACTATE DEHYDROGENASE, MITOCHONDRIAL-RELATED"/>
    <property type="match status" value="1"/>
</dbReference>
<dbReference type="InterPro" id="IPR016164">
    <property type="entry name" value="FAD-linked_Oxase-like_C"/>
</dbReference>
<feature type="domain" description="FAD-binding PCMH-type" evidence="11">
    <location>
        <begin position="41"/>
        <end position="220"/>
    </location>
</feature>
<keyword evidence="8" id="KW-0496">Mitochondrion</keyword>
<evidence type="ECO:0000256" key="10">
    <source>
        <dbReference type="ARBA" id="ARBA00051436"/>
    </source>
</evidence>
<dbReference type="Gene3D" id="1.10.45.10">
    <property type="entry name" value="Vanillyl-alcohol Oxidase, Chain A, domain 4"/>
    <property type="match status" value="1"/>
</dbReference>
<dbReference type="OrthoDB" id="7786253at2759"/>
<keyword evidence="6" id="KW-0809">Transit peptide</keyword>
<dbReference type="Pfam" id="PF02913">
    <property type="entry name" value="FAD-oxidase_C"/>
    <property type="match status" value="1"/>
</dbReference>
<dbReference type="EC" id="1.1.2.4" evidence="9"/>
<dbReference type="GO" id="GO:0005739">
    <property type="term" value="C:mitochondrion"/>
    <property type="evidence" value="ECO:0007669"/>
    <property type="project" value="UniProtKB-SubCell"/>
</dbReference>
<organism evidence="12 13">
    <name type="scientific">Batrachochytrium dendrobatidis (strain JEL423)</name>
    <dbReference type="NCBI Taxonomy" id="403673"/>
    <lineage>
        <taxon>Eukaryota</taxon>
        <taxon>Fungi</taxon>
        <taxon>Fungi incertae sedis</taxon>
        <taxon>Chytridiomycota</taxon>
        <taxon>Chytridiomycota incertae sedis</taxon>
        <taxon>Chytridiomycetes</taxon>
        <taxon>Rhizophydiales</taxon>
        <taxon>Rhizophydiales incertae sedis</taxon>
        <taxon>Batrachochytrium</taxon>
    </lineage>
</organism>
<dbReference type="Gene3D" id="3.30.70.2740">
    <property type="match status" value="1"/>
</dbReference>
<dbReference type="SUPFAM" id="SSF56176">
    <property type="entry name" value="FAD-binding/transporter-associated domain-like"/>
    <property type="match status" value="1"/>
</dbReference>
<evidence type="ECO:0000256" key="7">
    <source>
        <dbReference type="ARBA" id="ARBA00023002"/>
    </source>
</evidence>
<reference evidence="12 13" key="1">
    <citation type="submission" date="2006-10" db="EMBL/GenBank/DDBJ databases">
        <title>The Genome Sequence of Batrachochytrium dendrobatidis JEL423.</title>
        <authorList>
            <consortium name="The Broad Institute Genome Sequencing Platform"/>
            <person name="Birren B."/>
            <person name="Lander E."/>
            <person name="Galagan J."/>
            <person name="Cuomo C."/>
            <person name="Devon K."/>
            <person name="Jaffe D."/>
            <person name="Butler J."/>
            <person name="Alvarez P."/>
            <person name="Gnerre S."/>
            <person name="Grabherr M."/>
            <person name="Kleber M."/>
            <person name="Mauceli E."/>
            <person name="Brockman W."/>
            <person name="Young S."/>
            <person name="LaButti K."/>
            <person name="Sykes S."/>
            <person name="DeCaprio D."/>
            <person name="Crawford M."/>
            <person name="Koehrsen M."/>
            <person name="Engels R."/>
            <person name="Montgomery P."/>
            <person name="Pearson M."/>
            <person name="Howarth C."/>
            <person name="Larson L."/>
            <person name="White J."/>
            <person name="O'Leary S."/>
            <person name="Kodira C."/>
            <person name="Zeng Q."/>
            <person name="Yandava C."/>
            <person name="Alvarado L."/>
            <person name="Longcore J."/>
            <person name="James T."/>
        </authorList>
    </citation>
    <scope>NUCLEOTIDE SEQUENCE [LARGE SCALE GENOMIC DNA]</scope>
    <source>
        <strain evidence="12 13">JEL423</strain>
    </source>
</reference>
<dbReference type="GO" id="GO:1903457">
    <property type="term" value="P:lactate catabolic process"/>
    <property type="evidence" value="ECO:0007669"/>
    <property type="project" value="TreeGrafter"/>
</dbReference>
<keyword evidence="7" id="KW-0560">Oxidoreductase</keyword>
<dbReference type="GO" id="GO:0071949">
    <property type="term" value="F:FAD binding"/>
    <property type="evidence" value="ECO:0007669"/>
    <property type="project" value="InterPro"/>
</dbReference>
<dbReference type="InterPro" id="IPR016166">
    <property type="entry name" value="FAD-bd_PCMH"/>
</dbReference>
<evidence type="ECO:0000256" key="9">
    <source>
        <dbReference type="ARBA" id="ARBA00038897"/>
    </source>
</evidence>
<dbReference type="FunFam" id="3.30.465.10:FF:000016">
    <property type="entry name" value="probable D-lactate dehydrogenase, mitochondrial"/>
    <property type="match status" value="1"/>
</dbReference>
<evidence type="ECO:0000256" key="6">
    <source>
        <dbReference type="ARBA" id="ARBA00022946"/>
    </source>
</evidence>
<evidence type="ECO:0000256" key="4">
    <source>
        <dbReference type="ARBA" id="ARBA00022630"/>
    </source>
</evidence>
<dbReference type="InterPro" id="IPR006094">
    <property type="entry name" value="Oxid_FAD_bind_N"/>
</dbReference>
<keyword evidence="4" id="KW-0285">Flavoprotein</keyword>
<comment type="cofactor">
    <cofactor evidence="1">
        <name>FAD</name>
        <dbReference type="ChEBI" id="CHEBI:57692"/>
    </cofactor>
</comment>
<comment type="similarity">
    <text evidence="3">Belongs to the FAD-binding oxidoreductase/transferase type 4 family.</text>
</comment>
<name>A0A177WWE0_BATDL</name>
<evidence type="ECO:0000256" key="8">
    <source>
        <dbReference type="ARBA" id="ARBA00023128"/>
    </source>
</evidence>
<comment type="subcellular location">
    <subcellularLocation>
        <location evidence="2">Mitochondrion</location>
    </subcellularLocation>
</comment>
<sequence>MAESRMIQECIAELKSLLGVDRIITTASELKRRSHDLSYHEHHAPHAVIVVESEHHVCLVLKTCNKYKVPVIAVAGATSLEGHTIPTITHGAIILDLTSMDKVMDVHAEDLDCVVQPGVGWVDLKEHLEPLGLFFPPDPGAAACVGGMCGTNCSGTLAWRYGTMKDNVLSLRVALPDGTVVTTRRRATKSSAGYDLTRLFVGSEGTLGVITQATLRLRRIPKFTAVVMAQFQTLKHAGDAVAKVVHDGLILNRMELMDAHTIQSINISITDPAKQYRQFPTILFECAGSSQSTITEQFAALKEITGPVEASSPKGCVGFHAASSESESELLWHLRKRAYFAAKDLRKDDKLTSHSMSILTTDVAVPISHIVETLTLSRQDLDHHGLTGSIVAHAGDGNLHVFLVIDATNPKEVADAQAFRDRNARMALQFGGTCSGEHGIGIGKIHLLSEEVGVEAIELMRKIKSVVDPNGIMNPGKVFELKSNL</sequence>
<dbReference type="InterPro" id="IPR004113">
    <property type="entry name" value="FAD-bd_oxidored_4_C"/>
</dbReference>
<evidence type="ECO:0000256" key="3">
    <source>
        <dbReference type="ARBA" id="ARBA00008000"/>
    </source>
</evidence>
<evidence type="ECO:0000313" key="13">
    <source>
        <dbReference type="Proteomes" id="UP000077115"/>
    </source>
</evidence>
<accession>A0A177WWE0</accession>
<dbReference type="AlphaFoldDB" id="A0A177WWE0"/>
<evidence type="ECO:0000259" key="11">
    <source>
        <dbReference type="PROSITE" id="PS51387"/>
    </source>
</evidence>